<dbReference type="Pfam" id="PF00583">
    <property type="entry name" value="Acetyltransf_1"/>
    <property type="match status" value="1"/>
</dbReference>
<dbReference type="Gene3D" id="3.40.630.30">
    <property type="match status" value="1"/>
</dbReference>
<comment type="caution">
    <text evidence="2">The sequence shown here is derived from an EMBL/GenBank/DDBJ whole genome shotgun (WGS) entry which is preliminary data.</text>
</comment>
<dbReference type="AlphaFoldDB" id="A0A6L8LPI1"/>
<dbReference type="PROSITE" id="PS51186">
    <property type="entry name" value="GNAT"/>
    <property type="match status" value="1"/>
</dbReference>
<dbReference type="GO" id="GO:0016747">
    <property type="term" value="F:acyltransferase activity, transferring groups other than amino-acyl groups"/>
    <property type="evidence" value="ECO:0007669"/>
    <property type="project" value="InterPro"/>
</dbReference>
<dbReference type="CDD" id="cd04301">
    <property type="entry name" value="NAT_SF"/>
    <property type="match status" value="1"/>
</dbReference>
<evidence type="ECO:0000313" key="2">
    <source>
        <dbReference type="EMBL" id="MYM55059.1"/>
    </source>
</evidence>
<sequence length="244" mass="26892">MTTPTIEQLYDVIDATWPAASTREMGPWLIREGQGGGQRVSAASARRPVTGDEIAQAEKAMQDLGQPRLFQIREEQHQLDAMLVERGYVEVDPVNFWIAPVGDIATEFPPPVTAFTVWEPLAIQIDIWAAGGIGPGRIAVMNRAADPKTSLLGRLNDSPAGTAFVGIHDGIAMLHALEVLPHQRKQGMARWFMRLAAFWARDNGAKYLSVVCTQENAAANALYRSLGMSLAGQYHYRRHEEDLS</sequence>
<feature type="domain" description="N-acetyltransferase" evidence="1">
    <location>
        <begin position="89"/>
        <end position="244"/>
    </location>
</feature>
<dbReference type="SUPFAM" id="SSF55729">
    <property type="entry name" value="Acyl-CoA N-acyltransferases (Nat)"/>
    <property type="match status" value="1"/>
</dbReference>
<dbReference type="InterPro" id="IPR000182">
    <property type="entry name" value="GNAT_dom"/>
</dbReference>
<proteinExistence type="predicted"/>
<dbReference type="InterPro" id="IPR016181">
    <property type="entry name" value="Acyl_CoA_acyltransferase"/>
</dbReference>
<organism evidence="2 3">
    <name type="scientific">Thalassovita mangrovi</name>
    <dbReference type="NCBI Taxonomy" id="2692236"/>
    <lineage>
        <taxon>Bacteria</taxon>
        <taxon>Pseudomonadati</taxon>
        <taxon>Pseudomonadota</taxon>
        <taxon>Alphaproteobacteria</taxon>
        <taxon>Rhodobacterales</taxon>
        <taxon>Roseobacteraceae</taxon>
        <taxon>Thalassovita</taxon>
    </lineage>
</organism>
<evidence type="ECO:0000259" key="1">
    <source>
        <dbReference type="PROSITE" id="PS51186"/>
    </source>
</evidence>
<evidence type="ECO:0000313" key="3">
    <source>
        <dbReference type="Proteomes" id="UP000479043"/>
    </source>
</evidence>
<accession>A0A6L8LPI1</accession>
<keyword evidence="2" id="KW-0808">Transferase</keyword>
<gene>
    <name evidence="2" type="ORF">GR167_07070</name>
</gene>
<dbReference type="EMBL" id="WWEN01000003">
    <property type="protein sequence ID" value="MYM55059.1"/>
    <property type="molecule type" value="Genomic_DNA"/>
</dbReference>
<reference evidence="2 3" key="1">
    <citation type="submission" date="2020-01" db="EMBL/GenBank/DDBJ databases">
        <authorList>
            <person name="Chen S."/>
        </authorList>
    </citation>
    <scope>NUCLEOTIDE SEQUENCE [LARGE SCALE GENOMIC DNA]</scope>
    <source>
        <strain evidence="2 3">GS-10</strain>
    </source>
</reference>
<dbReference type="Proteomes" id="UP000479043">
    <property type="component" value="Unassembled WGS sequence"/>
</dbReference>
<keyword evidence="3" id="KW-1185">Reference proteome</keyword>
<dbReference type="RefSeq" id="WP_160972771.1">
    <property type="nucleotide sequence ID" value="NZ_WWEN01000003.1"/>
</dbReference>
<name>A0A6L8LPI1_9RHOB</name>
<protein>
    <submittedName>
        <fullName evidence="2">GNAT family N-acetyltransferase</fullName>
    </submittedName>
</protein>